<dbReference type="Pfam" id="PF16277">
    <property type="entry name" value="DUF4926"/>
    <property type="match status" value="1"/>
</dbReference>
<protein>
    <submittedName>
        <fullName evidence="1">DUF4926 domain-containing protein</fullName>
    </submittedName>
</protein>
<reference evidence="1 2" key="1">
    <citation type="submission" date="2019-01" db="EMBL/GenBank/DDBJ databases">
        <title>Coherence of Microcystis species and biogeography revealed through population genomics.</title>
        <authorList>
            <person name="Perez-Carrascal O.M."/>
            <person name="Terrat Y."/>
            <person name="Giani A."/>
            <person name="Fortin N."/>
            <person name="Tromas N."/>
            <person name="Shapiro B.J."/>
        </authorList>
    </citation>
    <scope>NUCLEOTIDE SEQUENCE [LARGE SCALE GENOMIC DNA]</scope>
    <source>
        <strain evidence="1">Ma_SC_T_19800800_S464</strain>
    </source>
</reference>
<evidence type="ECO:0000313" key="1">
    <source>
        <dbReference type="EMBL" id="TRU19777.1"/>
    </source>
</evidence>
<proteinExistence type="predicted"/>
<dbReference type="AlphaFoldDB" id="A0A552DC32"/>
<gene>
    <name evidence="1" type="ORF">EWV81_23295</name>
</gene>
<dbReference type="InterPro" id="IPR032568">
    <property type="entry name" value="DUF4926"/>
</dbReference>
<evidence type="ECO:0000313" key="2">
    <source>
        <dbReference type="Proteomes" id="UP000319313"/>
    </source>
</evidence>
<dbReference type="Proteomes" id="UP000319313">
    <property type="component" value="Unassembled WGS sequence"/>
</dbReference>
<organism evidence="1 2">
    <name type="scientific">Microcystis aeruginosa Ma_SC_T_19800800_S464</name>
    <dbReference type="NCBI Taxonomy" id="2486257"/>
    <lineage>
        <taxon>Bacteria</taxon>
        <taxon>Bacillati</taxon>
        <taxon>Cyanobacteriota</taxon>
        <taxon>Cyanophyceae</taxon>
        <taxon>Oscillatoriophycideae</taxon>
        <taxon>Chroococcales</taxon>
        <taxon>Microcystaceae</taxon>
        <taxon>Microcystis</taxon>
    </lineage>
</organism>
<comment type="caution">
    <text evidence="1">The sequence shown here is derived from an EMBL/GenBank/DDBJ whole genome shotgun (WGS) entry which is preliminary data.</text>
</comment>
<sequence length="86" mass="9797">MKNILILDTVAITNPVTKERLTLVEPEYESIESLPSGQVGTVVEVYERNGEKQYLVEFSDNQGREYAIALLKEDELLVLHYELEVA</sequence>
<accession>A0A552DC32</accession>
<dbReference type="EMBL" id="SFBL01000233">
    <property type="protein sequence ID" value="TRU19777.1"/>
    <property type="molecule type" value="Genomic_DNA"/>
</dbReference>
<name>A0A552DC32_MICAE</name>